<protein>
    <recommendedName>
        <fullName evidence="4">DUF3239 domain-containing protein</fullName>
    </recommendedName>
</protein>
<dbReference type="InterPro" id="IPR023124">
    <property type="entry name" value="DUF3239_dom_sf"/>
</dbReference>
<sequence length="233" mass="25538">MGDSSREYSPRVSATYTDYTMKVFKFDVDESYAKQHNELLRDTGRLRTSGIILGLLLIAAGLAVYFLVDAAWGLTIGIGLGLFGVMIGIIGVAAASRVGTAQQLYDSYPLAPAVVAEVNERDMVLLALVNTNVDSSQPPRWGAALRTVTSIPGLKKRTEGTKVPVAAVGGHRSTQDKDHWQQISPMPIAWGTPDQEVVDIARTSIPQDQWNRLERARKRLDEVKATKYDLLVL</sequence>
<gene>
    <name evidence="2" type="ORF">CMASS_03030</name>
</gene>
<organism evidence="2 3">
    <name type="scientific">Corynebacterium massiliense DSM 45435</name>
    <dbReference type="NCBI Taxonomy" id="1121364"/>
    <lineage>
        <taxon>Bacteria</taxon>
        <taxon>Bacillati</taxon>
        <taxon>Actinomycetota</taxon>
        <taxon>Actinomycetes</taxon>
        <taxon>Mycobacteriales</taxon>
        <taxon>Corynebacteriaceae</taxon>
        <taxon>Corynebacterium</taxon>
    </lineage>
</organism>
<keyword evidence="3" id="KW-1185">Reference proteome</keyword>
<feature type="transmembrane region" description="Helical" evidence="1">
    <location>
        <begin position="74"/>
        <end position="95"/>
    </location>
</feature>
<dbReference type="InterPro" id="IPR021632">
    <property type="entry name" value="DUF3239"/>
</dbReference>
<keyword evidence="1" id="KW-0472">Membrane</keyword>
<proteinExistence type="predicted"/>
<name>A0ABY7U5T5_9CORY</name>
<evidence type="ECO:0008006" key="4">
    <source>
        <dbReference type="Google" id="ProtNLM"/>
    </source>
</evidence>
<keyword evidence="1" id="KW-1133">Transmembrane helix</keyword>
<evidence type="ECO:0000313" key="2">
    <source>
        <dbReference type="EMBL" id="WCZ32061.1"/>
    </source>
</evidence>
<dbReference type="EMBL" id="CP063189">
    <property type="protein sequence ID" value="WCZ32061.1"/>
    <property type="molecule type" value="Genomic_DNA"/>
</dbReference>
<keyword evidence="1" id="KW-0812">Transmembrane</keyword>
<accession>A0ABY7U5T5</accession>
<reference evidence="2 3" key="1">
    <citation type="submission" date="2020-10" db="EMBL/GenBank/DDBJ databases">
        <title>Complete genome sequence of Corynebacterium massiliense DSM 45435, type strain of Corynebacterium massiliense.</title>
        <authorList>
            <person name="Busche T."/>
            <person name="Kalinowski J."/>
            <person name="Ruckert C."/>
        </authorList>
    </citation>
    <scope>NUCLEOTIDE SEQUENCE [LARGE SCALE GENOMIC DNA]</scope>
    <source>
        <strain evidence="2 3">DSM 45435</strain>
    </source>
</reference>
<evidence type="ECO:0000313" key="3">
    <source>
        <dbReference type="Proteomes" id="UP001220064"/>
    </source>
</evidence>
<dbReference type="Proteomes" id="UP001220064">
    <property type="component" value="Chromosome"/>
</dbReference>
<evidence type="ECO:0000256" key="1">
    <source>
        <dbReference type="SAM" id="Phobius"/>
    </source>
</evidence>
<dbReference type="Gene3D" id="2.40.410.10">
    <property type="entry name" value="putative membrane protein from Corynebacterium diphtheriae superfamily"/>
    <property type="match status" value="1"/>
</dbReference>
<feature type="transmembrane region" description="Helical" evidence="1">
    <location>
        <begin position="50"/>
        <end position="68"/>
    </location>
</feature>
<dbReference type="Pfam" id="PF11580">
    <property type="entry name" value="DUF3239"/>
    <property type="match status" value="1"/>
</dbReference>